<dbReference type="GO" id="GO:0006002">
    <property type="term" value="P:fructose 6-phosphate metabolic process"/>
    <property type="evidence" value="ECO:0007669"/>
    <property type="project" value="InterPro"/>
</dbReference>
<dbReference type="SUPFAM" id="SSF53784">
    <property type="entry name" value="Phosphofructokinase"/>
    <property type="match status" value="1"/>
</dbReference>
<dbReference type="OMA" id="KYYFFIR"/>
<dbReference type="InterPro" id="IPR035966">
    <property type="entry name" value="PKF_sf"/>
</dbReference>
<dbReference type="Gene3D" id="3.40.50.450">
    <property type="match status" value="1"/>
</dbReference>
<dbReference type="GO" id="GO:0047334">
    <property type="term" value="F:diphosphate-fructose-6-phosphate 1-phosphotransferase activity"/>
    <property type="evidence" value="ECO:0007669"/>
    <property type="project" value="UniProtKB-EC"/>
</dbReference>
<comment type="catalytic activity">
    <reaction evidence="9">
        <text>beta-D-fructose 6-phosphate + diphosphate = beta-D-fructose 1,6-bisphosphate + phosphate + H(+)</text>
        <dbReference type="Rhea" id="RHEA:13613"/>
        <dbReference type="ChEBI" id="CHEBI:15378"/>
        <dbReference type="ChEBI" id="CHEBI:32966"/>
        <dbReference type="ChEBI" id="CHEBI:33019"/>
        <dbReference type="ChEBI" id="CHEBI:43474"/>
        <dbReference type="ChEBI" id="CHEBI:57634"/>
        <dbReference type="EC" id="2.7.1.90"/>
    </reaction>
</comment>
<dbReference type="InterPro" id="IPR022953">
    <property type="entry name" value="ATP_PFK"/>
</dbReference>
<name>B8LM03_PICSI</name>
<keyword evidence="3" id="KW-0021">Allosteric enzyme</keyword>
<dbReference type="NCBIfam" id="TIGR02477">
    <property type="entry name" value="PFKA_PPi"/>
    <property type="match status" value="1"/>
</dbReference>
<dbReference type="EMBL" id="EF676801">
    <property type="protein sequence ID" value="ABR16683.1"/>
    <property type="molecule type" value="mRNA"/>
</dbReference>
<dbReference type="GO" id="GO:0015979">
    <property type="term" value="P:photosynthesis"/>
    <property type="evidence" value="ECO:0007669"/>
    <property type="project" value="TreeGrafter"/>
</dbReference>
<dbReference type="InterPro" id="IPR011183">
    <property type="entry name" value="PfpB_PPi_PFK"/>
</dbReference>
<evidence type="ECO:0000256" key="8">
    <source>
        <dbReference type="ARBA" id="ARBA00023152"/>
    </source>
</evidence>
<keyword evidence="5" id="KW-0479">Metal-binding</keyword>
<dbReference type="PANTHER" id="PTHR43650:SF17">
    <property type="entry name" value="PYROPHOSPHATE--FRUCTOSE 6-PHOSPHATE 1-PHOSPHOTRANSFERASE SUBUNIT ALPHA 1"/>
    <property type="match status" value="1"/>
</dbReference>
<protein>
    <recommendedName>
        <fullName evidence="10">Phosphofructokinase domain-containing protein</fullName>
    </recommendedName>
</protein>
<proteinExistence type="evidence at transcript level"/>
<dbReference type="AlphaFoldDB" id="B8LM03"/>
<keyword evidence="4" id="KW-0808">Transferase</keyword>
<sequence>MDMENDTGIMQKLRSLFVPQIPPALEGGRVQLLRGDTTSAAHSDDEDEIRKSFNFTYGQPLVQFVSQNLVDGENEENICPAVTRVGVVFGMEAESPGAHNVIAGIFDALKAHNNKSILFGFVGGTEGLCSQNALVVTDDMLKSYRNQGGSDLLEQSSKKIHDFQHREEARRSCITLKLDGLVFVGGCSTNTDAARLAEYFKSRKCQTTVVGVPVTLEGDLKNEFVETDVGFDTVCKFSSQLIGNICLDALSAGKYYFFIRLMGKEASHVALECSFQSHPNLVILGEEVATSNMTLSQVTNRICDAVQARADKGKYHGVIVLSEGLIENIVDTQLLIQEIKGLLKEGISTQKCLSLLSPWAAALLKSLPLLIQKQLLEEMETEGLNYLSNIETEKLLAKLVEEELGKRKEAGTYTAKKLDSVCHFLGYRSRGALPSNFDCSYAFTLGQLAFFLVMHSLNGYMATVTNLSQPVSKWRCGAVPFTAMLTVDKRPKDCNAVIPGELAIHSEKVNLKGKPIRLLLQNAEKRLMDDVYISSGPIQYQGPGSDSRIMTVSIEAED</sequence>
<dbReference type="UniPathway" id="UPA00109">
    <property type="reaction ID" value="UER00182"/>
</dbReference>
<dbReference type="PANTHER" id="PTHR43650">
    <property type="entry name" value="PYROPHOSPHATE--FRUCTOSE 6-PHOSPHATE 1-PHOSPHOTRANSFERASE"/>
    <property type="match status" value="1"/>
</dbReference>
<evidence type="ECO:0000256" key="5">
    <source>
        <dbReference type="ARBA" id="ARBA00022723"/>
    </source>
</evidence>
<dbReference type="GO" id="GO:0003872">
    <property type="term" value="F:6-phosphofructokinase activity"/>
    <property type="evidence" value="ECO:0007669"/>
    <property type="project" value="InterPro"/>
</dbReference>
<dbReference type="InterPro" id="IPR000023">
    <property type="entry name" value="Phosphofructokinase_dom"/>
</dbReference>
<accession>B8LM03</accession>
<keyword evidence="2" id="KW-0963">Cytoplasm</keyword>
<keyword evidence="8" id="KW-0324">Glycolysis</keyword>
<organism evidence="11">
    <name type="scientific">Picea sitchensis</name>
    <name type="common">Sitka spruce</name>
    <name type="synonym">Pinus sitchensis</name>
    <dbReference type="NCBI Taxonomy" id="3332"/>
    <lineage>
        <taxon>Eukaryota</taxon>
        <taxon>Viridiplantae</taxon>
        <taxon>Streptophyta</taxon>
        <taxon>Embryophyta</taxon>
        <taxon>Tracheophyta</taxon>
        <taxon>Spermatophyta</taxon>
        <taxon>Pinopsida</taxon>
        <taxon>Pinidae</taxon>
        <taxon>Conifers I</taxon>
        <taxon>Pinales</taxon>
        <taxon>Pinaceae</taxon>
        <taxon>Picea</taxon>
    </lineage>
</organism>
<evidence type="ECO:0000256" key="2">
    <source>
        <dbReference type="ARBA" id="ARBA00022490"/>
    </source>
</evidence>
<evidence type="ECO:0000259" key="10">
    <source>
        <dbReference type="Pfam" id="PF00365"/>
    </source>
</evidence>
<dbReference type="NCBIfam" id="NF005482">
    <property type="entry name" value="PRK07085.1"/>
    <property type="match status" value="1"/>
</dbReference>
<dbReference type="Gene3D" id="3.40.50.460">
    <property type="entry name" value="Phosphofructokinase domain"/>
    <property type="match status" value="1"/>
</dbReference>
<dbReference type="GO" id="GO:0005524">
    <property type="term" value="F:ATP binding"/>
    <property type="evidence" value="ECO:0007669"/>
    <property type="project" value="InterPro"/>
</dbReference>
<dbReference type="Gene3D" id="1.10.10.480">
    <property type="entry name" value="Phosphofructokinase, domain 3"/>
    <property type="match status" value="1"/>
</dbReference>
<reference evidence="11" key="1">
    <citation type="submission" date="2007-06" db="EMBL/GenBank/DDBJ databases">
        <title>Full length cDNA sequences from Sitka Spruce (Picea sitchensis).</title>
        <authorList>
            <person name="Ralph S.G."/>
            <person name="Chun H.E."/>
            <person name="Liao N."/>
            <person name="Ali J."/>
            <person name="Reid K."/>
            <person name="Kolosova N."/>
            <person name="Cooper N."/>
            <person name="Cullis C."/>
            <person name="Jancsik S."/>
            <person name="Moore R."/>
            <person name="Mayo M."/>
            <person name="Wagner S."/>
            <person name="Holt R.A."/>
            <person name="Jones S.J.M."/>
            <person name="Marra M.A."/>
            <person name="Ritland C.E."/>
            <person name="Ritland K."/>
            <person name="Bohlmann J."/>
        </authorList>
    </citation>
    <scope>NUCLEOTIDE SEQUENCE</scope>
    <source>
        <tissue evidence="11">Green portion of the leader tissue</tissue>
    </source>
</reference>
<dbReference type="GO" id="GO:0009749">
    <property type="term" value="P:response to glucose"/>
    <property type="evidence" value="ECO:0007669"/>
    <property type="project" value="TreeGrafter"/>
</dbReference>
<evidence type="ECO:0000256" key="6">
    <source>
        <dbReference type="ARBA" id="ARBA00022777"/>
    </source>
</evidence>
<comment type="cofactor">
    <cofactor evidence="1">
        <name>Mg(2+)</name>
        <dbReference type="ChEBI" id="CHEBI:18420"/>
    </cofactor>
</comment>
<keyword evidence="7" id="KW-0460">Magnesium</keyword>
<evidence type="ECO:0000256" key="7">
    <source>
        <dbReference type="ARBA" id="ARBA00022842"/>
    </source>
</evidence>
<dbReference type="GO" id="GO:0046872">
    <property type="term" value="F:metal ion binding"/>
    <property type="evidence" value="ECO:0007669"/>
    <property type="project" value="UniProtKB-KW"/>
</dbReference>
<evidence type="ECO:0000256" key="1">
    <source>
        <dbReference type="ARBA" id="ARBA00001946"/>
    </source>
</evidence>
<evidence type="ECO:0000256" key="3">
    <source>
        <dbReference type="ARBA" id="ARBA00022533"/>
    </source>
</evidence>
<feature type="domain" description="Phosphofructokinase" evidence="10">
    <location>
        <begin position="91"/>
        <end position="450"/>
    </location>
</feature>
<evidence type="ECO:0000256" key="9">
    <source>
        <dbReference type="ARBA" id="ARBA00048072"/>
    </source>
</evidence>
<dbReference type="PRINTS" id="PR00476">
    <property type="entry name" value="PHFRCTKINASE"/>
</dbReference>
<dbReference type="Pfam" id="PF00365">
    <property type="entry name" value="PFK"/>
    <property type="match status" value="1"/>
</dbReference>
<dbReference type="GO" id="GO:0005829">
    <property type="term" value="C:cytosol"/>
    <property type="evidence" value="ECO:0007669"/>
    <property type="project" value="TreeGrafter"/>
</dbReference>
<keyword evidence="6" id="KW-0418">Kinase</keyword>
<evidence type="ECO:0000256" key="4">
    <source>
        <dbReference type="ARBA" id="ARBA00022679"/>
    </source>
</evidence>
<evidence type="ECO:0000313" key="11">
    <source>
        <dbReference type="EMBL" id="ABR16683.1"/>
    </source>
</evidence>